<dbReference type="GO" id="GO:0016787">
    <property type="term" value="F:hydrolase activity"/>
    <property type="evidence" value="ECO:0007669"/>
    <property type="project" value="UniProtKB-KW"/>
</dbReference>
<dbReference type="Pfam" id="PF13472">
    <property type="entry name" value="Lipase_GDSL_2"/>
    <property type="match status" value="1"/>
</dbReference>
<dbReference type="InterPro" id="IPR013830">
    <property type="entry name" value="SGNH_hydro"/>
</dbReference>
<comment type="caution">
    <text evidence="2">The sequence shown here is derived from an EMBL/GenBank/DDBJ whole genome shotgun (WGS) entry which is preliminary data.</text>
</comment>
<gene>
    <name evidence="2" type="ORF">GTS_04640</name>
</gene>
<dbReference type="SUPFAM" id="SSF52266">
    <property type="entry name" value="SGNH hydrolase"/>
    <property type="match status" value="1"/>
</dbReference>
<organism evidence="2 3">
    <name type="scientific">Gandjariella thermophila</name>
    <dbReference type="NCBI Taxonomy" id="1931992"/>
    <lineage>
        <taxon>Bacteria</taxon>
        <taxon>Bacillati</taxon>
        <taxon>Actinomycetota</taxon>
        <taxon>Actinomycetes</taxon>
        <taxon>Pseudonocardiales</taxon>
        <taxon>Pseudonocardiaceae</taxon>
        <taxon>Gandjariella</taxon>
    </lineage>
</organism>
<dbReference type="PANTHER" id="PTHR43784">
    <property type="entry name" value="GDSL-LIKE LIPASE/ACYLHYDROLASE, PUTATIVE (AFU_ORTHOLOGUE AFUA_2G00820)-RELATED"/>
    <property type="match status" value="1"/>
</dbReference>
<keyword evidence="2" id="KW-0378">Hydrolase</keyword>
<dbReference type="Gene3D" id="3.40.50.1110">
    <property type="entry name" value="SGNH hydrolase"/>
    <property type="match status" value="1"/>
</dbReference>
<feature type="domain" description="SGNH hydrolase-type esterase" evidence="1">
    <location>
        <begin position="7"/>
        <end position="182"/>
    </location>
</feature>
<reference evidence="3" key="1">
    <citation type="submission" date="2019-04" db="EMBL/GenBank/DDBJ databases">
        <title>Draft genome sequence of Pseudonocardiaceae bacterium SL3-2-4.</title>
        <authorList>
            <person name="Ningsih F."/>
            <person name="Yokota A."/>
            <person name="Sakai Y."/>
            <person name="Nanatani K."/>
            <person name="Yabe S."/>
            <person name="Oetari A."/>
            <person name="Sjamsuridzal W."/>
        </authorList>
    </citation>
    <scope>NUCLEOTIDE SEQUENCE [LARGE SCALE GENOMIC DNA]</scope>
    <source>
        <strain evidence="3">SL3-2-4</strain>
    </source>
</reference>
<evidence type="ECO:0000259" key="1">
    <source>
        <dbReference type="Pfam" id="PF13472"/>
    </source>
</evidence>
<name>A0A4D4IXA9_9PSEU</name>
<proteinExistence type="predicted"/>
<dbReference type="InterPro" id="IPR036514">
    <property type="entry name" value="SGNH_hydro_sf"/>
</dbReference>
<keyword evidence="3" id="KW-1185">Reference proteome</keyword>
<dbReference type="InterPro" id="IPR053140">
    <property type="entry name" value="GDSL_Rv0518-like"/>
</dbReference>
<evidence type="ECO:0000313" key="2">
    <source>
        <dbReference type="EMBL" id="GDY28831.1"/>
    </source>
</evidence>
<protein>
    <submittedName>
        <fullName evidence="2">SGNH hydrolase</fullName>
    </submittedName>
</protein>
<dbReference type="PANTHER" id="PTHR43784:SF2">
    <property type="entry name" value="GDSL-LIKE LIPASE_ACYLHYDROLASE, PUTATIVE (AFU_ORTHOLOGUE AFUA_2G00820)-RELATED"/>
    <property type="match status" value="1"/>
</dbReference>
<dbReference type="RefSeq" id="WP_307722891.1">
    <property type="nucleotide sequence ID" value="NZ_BJFL01000002.1"/>
</dbReference>
<dbReference type="AlphaFoldDB" id="A0A4D4IXA9"/>
<sequence>MVRSLVVLGDSTAVGIGDPLPDRTWRGFGPLLADAVRVAEPVRYLNLSVSGARISNVRRQQLPAALRREPDVAVLVAGMNDTLRSDFEPARLYADLDRIVGSLRAAGAAVLTARYHDHSKVFRLPGPLRRALVQRIGQLNEVTDAVVARHAIGCLDLDRVPGAYERAAWSVDRLHPSELGHRMLARGFARMLADTGWAVPHPVSLACSGGAQITGWHHLAWLAFKGVPWLWRRGRDLMPYAAAIIMRELLGEEPLGPQRALDVAQSPVWLDDPEGAAQPG</sequence>
<dbReference type="Proteomes" id="UP000298860">
    <property type="component" value="Unassembled WGS sequence"/>
</dbReference>
<dbReference type="EMBL" id="BJFL01000002">
    <property type="protein sequence ID" value="GDY28831.1"/>
    <property type="molecule type" value="Genomic_DNA"/>
</dbReference>
<evidence type="ECO:0000313" key="3">
    <source>
        <dbReference type="Proteomes" id="UP000298860"/>
    </source>
</evidence>
<accession>A0A4D4IXA9</accession>
<dbReference type="CDD" id="cd01832">
    <property type="entry name" value="SGNH_hydrolase_like_1"/>
    <property type="match status" value="1"/>
</dbReference>